<dbReference type="PANTHER" id="PTHR43877">
    <property type="entry name" value="AMINOALKYLPHOSPHONATE N-ACETYLTRANSFERASE-RELATED-RELATED"/>
    <property type="match status" value="1"/>
</dbReference>
<proteinExistence type="predicted"/>
<comment type="caution">
    <text evidence="5">The sequence shown here is derived from an EMBL/GenBank/DDBJ whole genome shotgun (WGS) entry which is preliminary data.</text>
</comment>
<reference evidence="6" key="1">
    <citation type="journal article" date="2019" name="Int. J. Syst. Evol. Microbiol.">
        <title>The Global Catalogue of Microorganisms (GCM) 10K type strain sequencing project: providing services to taxonomists for standard genome sequencing and annotation.</title>
        <authorList>
            <consortium name="The Broad Institute Genomics Platform"/>
            <consortium name="The Broad Institute Genome Sequencing Center for Infectious Disease"/>
            <person name="Wu L."/>
            <person name="Ma J."/>
        </authorList>
    </citation>
    <scope>NUCLEOTIDE SEQUENCE [LARGE SCALE GENOMIC DNA]</scope>
    <source>
        <strain evidence="6">JCM 14546</strain>
    </source>
</reference>
<feature type="region of interest" description="Disordered" evidence="3">
    <location>
        <begin position="1"/>
        <end position="21"/>
    </location>
</feature>
<accession>A0ABP5EVN6</accession>
<dbReference type="Proteomes" id="UP001500755">
    <property type="component" value="Unassembled WGS sequence"/>
</dbReference>
<evidence type="ECO:0000256" key="2">
    <source>
        <dbReference type="ARBA" id="ARBA00023315"/>
    </source>
</evidence>
<evidence type="ECO:0000256" key="1">
    <source>
        <dbReference type="ARBA" id="ARBA00022679"/>
    </source>
</evidence>
<dbReference type="Gene3D" id="3.40.630.30">
    <property type="match status" value="1"/>
</dbReference>
<feature type="domain" description="N-acetyltransferase" evidence="4">
    <location>
        <begin position="25"/>
        <end position="175"/>
    </location>
</feature>
<evidence type="ECO:0000313" key="5">
    <source>
        <dbReference type="EMBL" id="GAA2006987.1"/>
    </source>
</evidence>
<dbReference type="InterPro" id="IPR050832">
    <property type="entry name" value="Bact_Acetyltransf"/>
</dbReference>
<dbReference type="Pfam" id="PF00583">
    <property type="entry name" value="Acetyltransf_1"/>
    <property type="match status" value="1"/>
</dbReference>
<dbReference type="PROSITE" id="PS51186">
    <property type="entry name" value="GNAT"/>
    <property type="match status" value="1"/>
</dbReference>
<gene>
    <name evidence="5" type="ORF">GCM10009755_16500</name>
</gene>
<protein>
    <submittedName>
        <fullName evidence="5">GNAT family N-acetyltransferase</fullName>
    </submittedName>
</protein>
<evidence type="ECO:0000256" key="3">
    <source>
        <dbReference type="SAM" id="MobiDB-lite"/>
    </source>
</evidence>
<keyword evidence="2" id="KW-0012">Acyltransferase</keyword>
<keyword evidence="6" id="KW-1185">Reference proteome</keyword>
<evidence type="ECO:0000313" key="6">
    <source>
        <dbReference type="Proteomes" id="UP001500755"/>
    </source>
</evidence>
<evidence type="ECO:0000259" key="4">
    <source>
        <dbReference type="PROSITE" id="PS51186"/>
    </source>
</evidence>
<organism evidence="5 6">
    <name type="scientific">Brevibacterium samyangense</name>
    <dbReference type="NCBI Taxonomy" id="366888"/>
    <lineage>
        <taxon>Bacteria</taxon>
        <taxon>Bacillati</taxon>
        <taxon>Actinomycetota</taxon>
        <taxon>Actinomycetes</taxon>
        <taxon>Micrococcales</taxon>
        <taxon>Brevibacteriaceae</taxon>
        <taxon>Brevibacterium</taxon>
    </lineage>
</organism>
<dbReference type="CDD" id="cd04301">
    <property type="entry name" value="NAT_SF"/>
    <property type="match status" value="1"/>
</dbReference>
<dbReference type="SUPFAM" id="SSF55729">
    <property type="entry name" value="Acyl-CoA N-acyltransferases (Nat)"/>
    <property type="match status" value="1"/>
</dbReference>
<sequence length="175" mass="19222">MLTSMTTSAVSSKAESPVSPSTLDLTVRPVAAADEARWKELFRAYRDFYELTPDETIVERVWGWISDPDHECRALVAEDSDLGIIALADYRTFSRPSAGMTGIWLDDLFTDPEVRGSGAGRALIARLQEIAGAEGASAVRWITAEDNHRAQILYTKVGTRTRWVTYDAAAVAPEA</sequence>
<dbReference type="EMBL" id="BAAANO010000015">
    <property type="protein sequence ID" value="GAA2006987.1"/>
    <property type="molecule type" value="Genomic_DNA"/>
</dbReference>
<keyword evidence="1" id="KW-0808">Transferase</keyword>
<name>A0ABP5EVN6_9MICO</name>
<dbReference type="InterPro" id="IPR016181">
    <property type="entry name" value="Acyl_CoA_acyltransferase"/>
</dbReference>
<dbReference type="InterPro" id="IPR000182">
    <property type="entry name" value="GNAT_dom"/>
</dbReference>